<keyword evidence="1" id="KW-1133">Transmembrane helix</keyword>
<name>A0A0U3N8Z1_9BURK</name>
<dbReference type="STRING" id="76731.RD2015_4170"/>
<dbReference type="KEGG" id="rdp:RD2015_4170"/>
<keyword evidence="1" id="KW-0812">Transmembrane</keyword>
<dbReference type="Proteomes" id="UP000060699">
    <property type="component" value="Chromosome"/>
</dbReference>
<keyword evidence="3" id="KW-1185">Reference proteome</keyword>
<gene>
    <name evidence="2" type="ORF">RD2015_4170</name>
</gene>
<protein>
    <submittedName>
        <fullName evidence="2">Uncharacterized protein</fullName>
    </submittedName>
</protein>
<accession>A0A0U3N8Z1</accession>
<reference evidence="2 3" key="1">
    <citation type="submission" date="2015-12" db="EMBL/GenBank/DDBJ databases">
        <title>Complete genome of Roseateles depolymerans KCTC 42856.</title>
        <authorList>
            <person name="Kim K.M."/>
        </authorList>
    </citation>
    <scope>NUCLEOTIDE SEQUENCE [LARGE SCALE GENOMIC DNA]</scope>
    <source>
        <strain evidence="2 3">KCTC 42856</strain>
    </source>
</reference>
<dbReference type="EMBL" id="CP013729">
    <property type="protein sequence ID" value="ALV08619.1"/>
    <property type="molecule type" value="Genomic_DNA"/>
</dbReference>
<evidence type="ECO:0000313" key="2">
    <source>
        <dbReference type="EMBL" id="ALV08619.1"/>
    </source>
</evidence>
<evidence type="ECO:0000256" key="1">
    <source>
        <dbReference type="SAM" id="Phobius"/>
    </source>
</evidence>
<evidence type="ECO:0000313" key="3">
    <source>
        <dbReference type="Proteomes" id="UP000060699"/>
    </source>
</evidence>
<feature type="transmembrane region" description="Helical" evidence="1">
    <location>
        <begin position="6"/>
        <end position="27"/>
    </location>
</feature>
<proteinExistence type="predicted"/>
<dbReference type="AlphaFoldDB" id="A0A0U3N8Z1"/>
<organism evidence="2 3">
    <name type="scientific">Roseateles depolymerans</name>
    <dbReference type="NCBI Taxonomy" id="76731"/>
    <lineage>
        <taxon>Bacteria</taxon>
        <taxon>Pseudomonadati</taxon>
        <taxon>Pseudomonadota</taxon>
        <taxon>Betaproteobacteria</taxon>
        <taxon>Burkholderiales</taxon>
        <taxon>Sphaerotilaceae</taxon>
        <taxon>Roseateles</taxon>
    </lineage>
</organism>
<sequence>MDQITMVVIGAICAGFVQGLYGFAFGLTAMSF</sequence>
<keyword evidence="1" id="KW-0472">Membrane</keyword>